<accession>A0A2S9Q4J1</accession>
<proteinExistence type="predicted"/>
<reference evidence="1 2" key="1">
    <citation type="submission" date="2018-02" db="EMBL/GenBank/DDBJ databases">
        <title>Whole genome sequencing of endophytic bacterium.</title>
        <authorList>
            <person name="Eedara R."/>
            <person name="Podile A.R."/>
        </authorList>
    </citation>
    <scope>NUCLEOTIDE SEQUENCE [LARGE SCALE GENOMIC DNA]</scope>
    <source>
        <strain evidence="1 2">RP1T</strain>
    </source>
</reference>
<protein>
    <recommendedName>
        <fullName evidence="3">Growth inhibitor PemK</fullName>
    </recommendedName>
</protein>
<comment type="caution">
    <text evidence="1">The sequence shown here is derived from an EMBL/GenBank/DDBJ whole genome shotgun (WGS) entry which is preliminary data.</text>
</comment>
<gene>
    <name evidence="1" type="ORF">C5L14_28435</name>
</gene>
<keyword evidence="2" id="KW-1185">Reference proteome</keyword>
<evidence type="ECO:0000313" key="1">
    <source>
        <dbReference type="EMBL" id="PRH84214.1"/>
    </source>
</evidence>
<organism evidence="1 2">
    <name type="scientific">Labrys okinawensis</name>
    <dbReference type="NCBI Taxonomy" id="346911"/>
    <lineage>
        <taxon>Bacteria</taxon>
        <taxon>Pseudomonadati</taxon>
        <taxon>Pseudomonadota</taxon>
        <taxon>Alphaproteobacteria</taxon>
        <taxon>Hyphomicrobiales</taxon>
        <taxon>Xanthobacteraceae</taxon>
        <taxon>Labrys</taxon>
    </lineage>
</organism>
<sequence length="137" mass="15869">MPKPRSGDLWHYDYLWRRQHGAGETEGRKARPVSLVAVVVDKAGKTNLFILPITSSPPSPDRLALEVPKLERRRAGLDDMPLWVMLDEYNHDLLEKSFYFDPAAHIGRFSEAFHQTVLRTFMAAIRDRRTRKVPRTD</sequence>
<dbReference type="Proteomes" id="UP000237682">
    <property type="component" value="Unassembled WGS sequence"/>
</dbReference>
<dbReference type="AlphaFoldDB" id="A0A2S9Q4J1"/>
<dbReference type="RefSeq" id="WP_105865424.1">
    <property type="nucleotide sequence ID" value="NZ_PUEJ01000015.1"/>
</dbReference>
<evidence type="ECO:0000313" key="2">
    <source>
        <dbReference type="Proteomes" id="UP000237682"/>
    </source>
</evidence>
<name>A0A2S9Q4J1_9HYPH</name>
<dbReference type="EMBL" id="PUEJ01000015">
    <property type="protein sequence ID" value="PRH84214.1"/>
    <property type="molecule type" value="Genomic_DNA"/>
</dbReference>
<dbReference type="OrthoDB" id="7432864at2"/>
<evidence type="ECO:0008006" key="3">
    <source>
        <dbReference type="Google" id="ProtNLM"/>
    </source>
</evidence>